<sequence>MHHLLDGDLNELGGVVRRRPLHALRQERLQIGHLVVDQLGRSHGVGGGCQLHGHGDGGLAVQARVEGVGFNAQLDAGHILDAHGGAVGVGAQHHVAELFRRAQLAGHDDGGAHGGAGDGRGIAQRATRNLLVLCGNGLVHRSNRQTVTLQLGRVHPHAHGAACSEQLRLAHAFQTLHFGQHVAVHIIGNVVTRGGTVRRLERQNHQEVAHRLVDAHTQCLHDGWQTRQRTRQAVLHVHLGQIGVGARLEGHGERALSASGRLGLHVHEAFGAVDFPLDKLQHRVGHGLGRGTRIGGRHRDGGRRNRRELCHRQLCDGHNTE</sequence>
<reference evidence="1" key="1">
    <citation type="submission" date="2019-08" db="EMBL/GenBank/DDBJ databases">
        <authorList>
            <person name="Kucharzyk K."/>
            <person name="Murdoch R.W."/>
            <person name="Higgins S."/>
            <person name="Loffler F."/>
        </authorList>
    </citation>
    <scope>NUCLEOTIDE SEQUENCE</scope>
</reference>
<gene>
    <name evidence="1" type="ORF">SDC9_127109</name>
</gene>
<evidence type="ECO:0000313" key="1">
    <source>
        <dbReference type="EMBL" id="MPM80064.1"/>
    </source>
</evidence>
<organism evidence="1">
    <name type="scientific">bioreactor metagenome</name>
    <dbReference type="NCBI Taxonomy" id="1076179"/>
    <lineage>
        <taxon>unclassified sequences</taxon>
        <taxon>metagenomes</taxon>
        <taxon>ecological metagenomes</taxon>
    </lineage>
</organism>
<protein>
    <submittedName>
        <fullName evidence="1">Uncharacterized protein</fullName>
    </submittedName>
</protein>
<accession>A0A645CT21</accession>
<dbReference type="AlphaFoldDB" id="A0A645CT21"/>
<comment type="caution">
    <text evidence="1">The sequence shown here is derived from an EMBL/GenBank/DDBJ whole genome shotgun (WGS) entry which is preliminary data.</text>
</comment>
<proteinExistence type="predicted"/>
<dbReference type="EMBL" id="VSSQ01029793">
    <property type="protein sequence ID" value="MPM80064.1"/>
    <property type="molecule type" value="Genomic_DNA"/>
</dbReference>
<name>A0A645CT21_9ZZZZ</name>